<dbReference type="AlphaFoldDB" id="A0A1M5S0I0"/>
<sequence length="210" mass="23172">MNKNIILSTGNIHKVEEIKDILKELPVNICSKKDLGFGDIDVEEDGTTLEENAIKKAVAISQKVDGIVIADDTGLFVDELGGEPGIYSSRYSGENASYEENNKKLLRKLEGIALEERTATFKTVIAIVTEDKQVKTVYGECKGKIGFEFKGDSGFGYDPLFIVDGYDKTFAELGEEVKNKISHRAKALEELKKELKNIIGETNGEDICSE</sequence>
<feature type="binding site" evidence="10">
    <location>
        <position position="43"/>
    </location>
    <ligand>
        <name>Mg(2+)</name>
        <dbReference type="ChEBI" id="CHEBI:18420"/>
    </ligand>
</feature>
<evidence type="ECO:0000256" key="5">
    <source>
        <dbReference type="ARBA" id="ARBA00022801"/>
    </source>
</evidence>
<evidence type="ECO:0000256" key="4">
    <source>
        <dbReference type="ARBA" id="ARBA00022741"/>
    </source>
</evidence>
<evidence type="ECO:0000256" key="8">
    <source>
        <dbReference type="ARBA" id="ARBA00051875"/>
    </source>
</evidence>
<dbReference type="GO" id="GO:0009117">
    <property type="term" value="P:nucleotide metabolic process"/>
    <property type="evidence" value="ECO:0007669"/>
    <property type="project" value="UniProtKB-KW"/>
</dbReference>
<feature type="binding site" evidence="10">
    <location>
        <begin position="9"/>
        <end position="14"/>
    </location>
    <ligand>
        <name>substrate</name>
    </ligand>
</feature>
<dbReference type="STRING" id="1123281.SAMN02745180_00043"/>
<keyword evidence="12" id="KW-0175">Coiled coil</keyword>
<evidence type="ECO:0000256" key="3">
    <source>
        <dbReference type="ARBA" id="ARBA00022723"/>
    </source>
</evidence>
<evidence type="ECO:0000256" key="9">
    <source>
        <dbReference type="ARBA" id="ARBA00052017"/>
    </source>
</evidence>
<dbReference type="Pfam" id="PF01725">
    <property type="entry name" value="Ham1p_like"/>
    <property type="match status" value="1"/>
</dbReference>
<feature type="binding site" evidence="10">
    <location>
        <position position="73"/>
    </location>
    <ligand>
        <name>substrate</name>
    </ligand>
</feature>
<dbReference type="GO" id="GO:0046872">
    <property type="term" value="F:metal ion binding"/>
    <property type="evidence" value="ECO:0007669"/>
    <property type="project" value="UniProtKB-KW"/>
</dbReference>
<evidence type="ECO:0000313" key="13">
    <source>
        <dbReference type="EMBL" id="SHH32132.1"/>
    </source>
</evidence>
<dbReference type="PANTHER" id="PTHR11067:SF9">
    <property type="entry name" value="INOSINE TRIPHOSPHATE PYROPHOSPHATASE"/>
    <property type="match status" value="1"/>
</dbReference>
<dbReference type="GO" id="GO:0036220">
    <property type="term" value="F:ITP diphosphatase activity"/>
    <property type="evidence" value="ECO:0007669"/>
    <property type="project" value="UniProtKB-UniRule"/>
</dbReference>
<keyword evidence="3 10" id="KW-0479">Metal-binding</keyword>
<keyword evidence="14" id="KW-1185">Reference proteome</keyword>
<dbReference type="OrthoDB" id="9807456at2"/>
<dbReference type="EMBL" id="FQXR01000002">
    <property type="protein sequence ID" value="SHH32132.1"/>
    <property type="molecule type" value="Genomic_DNA"/>
</dbReference>
<comment type="function">
    <text evidence="10">Pyrophosphatase that catalyzes the hydrolysis of nucleoside triphosphates to their monophosphate derivatives, with a high preference for the non-canonical purine nucleotides XTP (xanthosine triphosphate), dITP (deoxyinosine triphosphate) and ITP. Seems to function as a house-cleaning enzyme that removes non-canonical purine nucleotides from the nucleotide pool, thus preventing their incorporation into DNA/RNA and avoiding chromosomal lesions.</text>
</comment>
<dbReference type="GO" id="GO:0036222">
    <property type="term" value="F:XTP diphosphatase activity"/>
    <property type="evidence" value="ECO:0007669"/>
    <property type="project" value="UniProtKB-UniRule"/>
</dbReference>
<evidence type="ECO:0000256" key="10">
    <source>
        <dbReference type="HAMAP-Rule" id="MF_01405"/>
    </source>
</evidence>
<dbReference type="InterPro" id="IPR002637">
    <property type="entry name" value="RdgB/HAM1"/>
</dbReference>
<comment type="catalytic activity">
    <reaction evidence="9 10">
        <text>XTP + H2O = XMP + diphosphate + H(+)</text>
        <dbReference type="Rhea" id="RHEA:28610"/>
        <dbReference type="ChEBI" id="CHEBI:15377"/>
        <dbReference type="ChEBI" id="CHEBI:15378"/>
        <dbReference type="ChEBI" id="CHEBI:33019"/>
        <dbReference type="ChEBI" id="CHEBI:57464"/>
        <dbReference type="ChEBI" id="CHEBI:61314"/>
        <dbReference type="EC" id="3.6.1.66"/>
    </reaction>
</comment>
<dbReference type="NCBIfam" id="TIGR00042">
    <property type="entry name" value="RdgB/HAM1 family non-canonical purine NTP pyrophosphatase"/>
    <property type="match status" value="1"/>
</dbReference>
<feature type="binding site" evidence="10">
    <location>
        <begin position="183"/>
        <end position="184"/>
    </location>
    <ligand>
        <name>substrate</name>
    </ligand>
</feature>
<evidence type="ECO:0000256" key="7">
    <source>
        <dbReference type="ARBA" id="ARBA00023080"/>
    </source>
</evidence>
<dbReference type="EC" id="3.6.1.66" evidence="10"/>
<evidence type="ECO:0000256" key="1">
    <source>
        <dbReference type="ARBA" id="ARBA00008023"/>
    </source>
</evidence>
<feature type="binding site" evidence="10">
    <location>
        <begin position="155"/>
        <end position="158"/>
    </location>
    <ligand>
        <name>substrate</name>
    </ligand>
</feature>
<feature type="binding site" evidence="10">
    <location>
        <position position="178"/>
    </location>
    <ligand>
        <name>substrate</name>
    </ligand>
</feature>
<gene>
    <name evidence="13" type="ORF">SAMN02745180_00043</name>
</gene>
<keyword evidence="4 10" id="KW-0547">Nucleotide-binding</keyword>
<comment type="similarity">
    <text evidence="1 10 11">Belongs to the HAM1 NTPase family.</text>
</comment>
<dbReference type="GO" id="GO:0009146">
    <property type="term" value="P:purine nucleoside triphosphate catabolic process"/>
    <property type="evidence" value="ECO:0007669"/>
    <property type="project" value="UniProtKB-UniRule"/>
</dbReference>
<dbReference type="CDD" id="cd00515">
    <property type="entry name" value="HAM1"/>
    <property type="match status" value="1"/>
</dbReference>
<comment type="cofactor">
    <cofactor evidence="10">
        <name>Mg(2+)</name>
        <dbReference type="ChEBI" id="CHEBI:18420"/>
    </cofactor>
    <text evidence="10">Binds 1 Mg(2+) ion per subunit.</text>
</comment>
<dbReference type="GO" id="GO:0017111">
    <property type="term" value="F:ribonucleoside triphosphate phosphatase activity"/>
    <property type="evidence" value="ECO:0007669"/>
    <property type="project" value="InterPro"/>
</dbReference>
<reference evidence="13 14" key="1">
    <citation type="submission" date="2016-11" db="EMBL/GenBank/DDBJ databases">
        <authorList>
            <person name="Jaros S."/>
            <person name="Januszkiewicz K."/>
            <person name="Wedrychowicz H."/>
        </authorList>
    </citation>
    <scope>NUCLEOTIDE SEQUENCE [LARGE SCALE GENOMIC DNA]</scope>
    <source>
        <strain evidence="13 14">DSM 13106</strain>
    </source>
</reference>
<dbReference type="SUPFAM" id="SSF52972">
    <property type="entry name" value="ITPase-like"/>
    <property type="match status" value="1"/>
</dbReference>
<dbReference type="NCBIfam" id="NF011397">
    <property type="entry name" value="PRK14822.1"/>
    <property type="match status" value="1"/>
</dbReference>
<dbReference type="GO" id="GO:0000166">
    <property type="term" value="F:nucleotide binding"/>
    <property type="evidence" value="ECO:0007669"/>
    <property type="project" value="UniProtKB-KW"/>
</dbReference>
<dbReference type="FunFam" id="3.90.950.10:FF:000001">
    <property type="entry name" value="dITP/XTP pyrophosphatase"/>
    <property type="match status" value="1"/>
</dbReference>
<evidence type="ECO:0000256" key="6">
    <source>
        <dbReference type="ARBA" id="ARBA00022842"/>
    </source>
</evidence>
<dbReference type="Gene3D" id="3.90.950.10">
    <property type="match status" value="1"/>
</dbReference>
<evidence type="ECO:0000256" key="2">
    <source>
        <dbReference type="ARBA" id="ARBA00011738"/>
    </source>
</evidence>
<feature type="active site" description="Proton acceptor" evidence="10">
    <location>
        <position position="72"/>
    </location>
</feature>
<comment type="subunit">
    <text evidence="2 10">Homodimer.</text>
</comment>
<proteinExistence type="inferred from homology"/>
<comment type="catalytic activity">
    <reaction evidence="8 10">
        <text>dITP + H2O = dIMP + diphosphate + H(+)</text>
        <dbReference type="Rhea" id="RHEA:28342"/>
        <dbReference type="ChEBI" id="CHEBI:15377"/>
        <dbReference type="ChEBI" id="CHEBI:15378"/>
        <dbReference type="ChEBI" id="CHEBI:33019"/>
        <dbReference type="ChEBI" id="CHEBI:61194"/>
        <dbReference type="ChEBI" id="CHEBI:61382"/>
        <dbReference type="EC" id="3.6.1.66"/>
    </reaction>
</comment>
<evidence type="ECO:0000256" key="11">
    <source>
        <dbReference type="RuleBase" id="RU003781"/>
    </source>
</evidence>
<evidence type="ECO:0000256" key="12">
    <source>
        <dbReference type="SAM" id="Coils"/>
    </source>
</evidence>
<dbReference type="InterPro" id="IPR020922">
    <property type="entry name" value="dITP/XTP_pyrophosphatase"/>
</dbReference>
<accession>A0A1M5S0I0</accession>
<dbReference type="InterPro" id="IPR029001">
    <property type="entry name" value="ITPase-like_fam"/>
</dbReference>
<dbReference type="PANTHER" id="PTHR11067">
    <property type="entry name" value="INOSINE TRIPHOSPHATE PYROPHOSPHATASE/HAM1 PROTEIN"/>
    <property type="match status" value="1"/>
</dbReference>
<keyword evidence="7 10" id="KW-0546">Nucleotide metabolism</keyword>
<dbReference type="GO" id="GO:0035870">
    <property type="term" value="F:dITP diphosphatase activity"/>
    <property type="evidence" value="ECO:0007669"/>
    <property type="project" value="UniProtKB-UniRule"/>
</dbReference>
<keyword evidence="6 10" id="KW-0460">Magnesium</keyword>
<comment type="catalytic activity">
    <reaction evidence="10">
        <text>ITP + H2O = IMP + diphosphate + H(+)</text>
        <dbReference type="Rhea" id="RHEA:29399"/>
        <dbReference type="ChEBI" id="CHEBI:15377"/>
        <dbReference type="ChEBI" id="CHEBI:15378"/>
        <dbReference type="ChEBI" id="CHEBI:33019"/>
        <dbReference type="ChEBI" id="CHEBI:58053"/>
        <dbReference type="ChEBI" id="CHEBI:61402"/>
        <dbReference type="EC" id="3.6.1.66"/>
    </reaction>
</comment>
<feature type="binding site" evidence="10">
    <location>
        <position position="72"/>
    </location>
    <ligand>
        <name>Mg(2+)</name>
        <dbReference type="ChEBI" id="CHEBI:18420"/>
    </ligand>
</feature>
<dbReference type="RefSeq" id="WP_072742522.1">
    <property type="nucleotide sequence ID" value="NZ_FQXR01000002.1"/>
</dbReference>
<keyword evidence="5 10" id="KW-0378">Hydrolase</keyword>
<dbReference type="Proteomes" id="UP000184389">
    <property type="component" value="Unassembled WGS sequence"/>
</dbReference>
<evidence type="ECO:0000313" key="14">
    <source>
        <dbReference type="Proteomes" id="UP000184389"/>
    </source>
</evidence>
<dbReference type="HAMAP" id="MF_01405">
    <property type="entry name" value="Non_canon_purine_NTPase"/>
    <property type="match status" value="1"/>
</dbReference>
<dbReference type="GO" id="GO:0005829">
    <property type="term" value="C:cytosol"/>
    <property type="evidence" value="ECO:0007669"/>
    <property type="project" value="TreeGrafter"/>
</dbReference>
<name>A0A1M5S0I0_9FIRM</name>
<organism evidence="13 14">
    <name type="scientific">Sporanaerobacter acetigenes DSM 13106</name>
    <dbReference type="NCBI Taxonomy" id="1123281"/>
    <lineage>
        <taxon>Bacteria</taxon>
        <taxon>Bacillati</taxon>
        <taxon>Bacillota</taxon>
        <taxon>Tissierellia</taxon>
        <taxon>Tissierellales</taxon>
        <taxon>Sporanaerobacteraceae</taxon>
        <taxon>Sporanaerobacter</taxon>
    </lineage>
</organism>
<feature type="coiled-coil region" evidence="12">
    <location>
        <begin position="178"/>
        <end position="205"/>
    </location>
</feature>
<protein>
    <recommendedName>
        <fullName evidence="10">dITP/XTP pyrophosphatase</fullName>
        <ecNumber evidence="10">3.6.1.66</ecNumber>
    </recommendedName>
    <alternativeName>
        <fullName evidence="10">Non-canonical purine NTP pyrophosphatase</fullName>
    </alternativeName>
    <alternativeName>
        <fullName evidence="10">Non-standard purine NTP pyrophosphatase</fullName>
    </alternativeName>
    <alternativeName>
        <fullName evidence="10">Nucleoside-triphosphate diphosphatase</fullName>
    </alternativeName>
    <alternativeName>
        <fullName evidence="10">Nucleoside-triphosphate pyrophosphatase</fullName>
        <shortName evidence="10">NTPase</shortName>
    </alternativeName>
</protein>